<keyword evidence="6" id="KW-0732">Signal</keyword>
<comment type="subcellular location">
    <subcellularLocation>
        <location evidence="1">Cell membrane</location>
        <topology evidence="1">Single-pass type I membrane protein</topology>
    </subcellularLocation>
</comment>
<dbReference type="Pfam" id="PF14223">
    <property type="entry name" value="Retrotran_gag_2"/>
    <property type="match status" value="1"/>
</dbReference>
<evidence type="ECO:0000256" key="5">
    <source>
        <dbReference type="ARBA" id="ARBA00022692"/>
    </source>
</evidence>
<keyword evidence="7" id="KW-0430">Lectin</keyword>
<evidence type="ECO:0000256" key="3">
    <source>
        <dbReference type="ARBA" id="ARBA00010217"/>
    </source>
</evidence>
<dbReference type="SUPFAM" id="SSF56112">
    <property type="entry name" value="Protein kinase-like (PK-like)"/>
    <property type="match status" value="1"/>
</dbReference>
<dbReference type="Gene3D" id="1.10.510.10">
    <property type="entry name" value="Transferase(Phosphotransferase) domain 1"/>
    <property type="match status" value="1"/>
</dbReference>
<evidence type="ECO:0000256" key="13">
    <source>
        <dbReference type="ARBA" id="ARBA00023180"/>
    </source>
</evidence>
<keyword evidence="9" id="KW-0067">ATP-binding</keyword>
<dbReference type="GO" id="GO:0004672">
    <property type="term" value="F:protein kinase activity"/>
    <property type="evidence" value="ECO:0007669"/>
    <property type="project" value="InterPro"/>
</dbReference>
<evidence type="ECO:0000256" key="4">
    <source>
        <dbReference type="ARBA" id="ARBA00022475"/>
    </source>
</evidence>
<dbReference type="InterPro" id="IPR000719">
    <property type="entry name" value="Prot_kinase_dom"/>
</dbReference>
<dbReference type="Pfam" id="PF00069">
    <property type="entry name" value="Pkinase"/>
    <property type="match status" value="1"/>
</dbReference>
<keyword evidence="8" id="KW-0547">Nucleotide-binding</keyword>
<evidence type="ECO:0000256" key="9">
    <source>
        <dbReference type="ARBA" id="ARBA00022840"/>
    </source>
</evidence>
<proteinExistence type="inferred from homology"/>
<feature type="domain" description="Protein kinase" evidence="14">
    <location>
        <begin position="1"/>
        <end position="320"/>
    </location>
</feature>
<dbReference type="PROSITE" id="PS50011">
    <property type="entry name" value="PROTEIN_KINASE_DOM"/>
    <property type="match status" value="1"/>
</dbReference>
<keyword evidence="4" id="KW-1003">Cell membrane</keyword>
<organism evidence="15 16">
    <name type="scientific">Acer saccharum</name>
    <name type="common">Sugar maple</name>
    <dbReference type="NCBI Taxonomy" id="4024"/>
    <lineage>
        <taxon>Eukaryota</taxon>
        <taxon>Viridiplantae</taxon>
        <taxon>Streptophyta</taxon>
        <taxon>Embryophyta</taxon>
        <taxon>Tracheophyta</taxon>
        <taxon>Spermatophyta</taxon>
        <taxon>Magnoliopsida</taxon>
        <taxon>eudicotyledons</taxon>
        <taxon>Gunneridae</taxon>
        <taxon>Pentapetalae</taxon>
        <taxon>rosids</taxon>
        <taxon>malvids</taxon>
        <taxon>Sapindales</taxon>
        <taxon>Sapindaceae</taxon>
        <taxon>Hippocastanoideae</taxon>
        <taxon>Acereae</taxon>
        <taxon>Acer</taxon>
    </lineage>
</organism>
<evidence type="ECO:0000313" key="15">
    <source>
        <dbReference type="EMBL" id="KAK0597315.1"/>
    </source>
</evidence>
<dbReference type="AlphaFoldDB" id="A0AA39SWV7"/>
<comment type="similarity">
    <text evidence="3">In the C-terminal section; belongs to the protein kinase superfamily. Ser/Thr protein kinase family.</text>
</comment>
<gene>
    <name evidence="15" type="ORF">LWI29_023992</name>
</gene>
<keyword evidence="10" id="KW-1133">Transmembrane helix</keyword>
<evidence type="ECO:0000256" key="1">
    <source>
        <dbReference type="ARBA" id="ARBA00004251"/>
    </source>
</evidence>
<dbReference type="FunFam" id="1.10.510.10:FF:000240">
    <property type="entry name" value="Lectin-domain containing receptor kinase A4.3"/>
    <property type="match status" value="1"/>
</dbReference>
<keyword evidence="12" id="KW-0675">Receptor</keyword>
<protein>
    <recommendedName>
        <fullName evidence="14">Protein kinase domain-containing protein</fullName>
    </recommendedName>
</protein>
<dbReference type="GO" id="GO:0005886">
    <property type="term" value="C:plasma membrane"/>
    <property type="evidence" value="ECO:0007669"/>
    <property type="project" value="UniProtKB-SubCell"/>
</dbReference>
<evidence type="ECO:0000256" key="7">
    <source>
        <dbReference type="ARBA" id="ARBA00022734"/>
    </source>
</evidence>
<evidence type="ECO:0000313" key="16">
    <source>
        <dbReference type="Proteomes" id="UP001168877"/>
    </source>
</evidence>
<sequence>MLSSMTDALMCEYEGFDTAQDMWIALKDKFGGTSTTKLRRLTIKFDTYRKRQNHDMRQHLREMSNMIRELKSAGHTLTDEQQIQAMIRSLPNSWENMKINMTHNDNIKTFDDISRHVELEDERLEAAKASDSKSNLLLDWNTRFNICLAIAEALKYLHEDSRLKIVHRNIKPSNILLDKELNAKVSDFGLAKIYEDENLNVAIGAGDTLVYMAPEYATVKVVTEKADVYSYGIVLLEIVSGKRDADFKSDQETVYLIDKACLLHSKGKLVNLIDEKLLTYNRDQALTILDIAILCIDRSPSRRPTMSGVCDIGFKRGAYIVEMSLALDVSGLLQRPEIEPISGWIPQSLGNLSSLQYLMGGDGCRRKMCWPGFRCSEVGRQAVDGLSDAALVAAGALVDEAEMAWLETGRPAGSWHAVVAVSTVREGAAAGGSCEG</sequence>
<dbReference type="InterPro" id="IPR051824">
    <property type="entry name" value="LRR_Rcpt-Like_S/T_Kinase"/>
</dbReference>
<evidence type="ECO:0000256" key="2">
    <source>
        <dbReference type="ARBA" id="ARBA00008536"/>
    </source>
</evidence>
<dbReference type="InterPro" id="IPR011009">
    <property type="entry name" value="Kinase-like_dom_sf"/>
</dbReference>
<keyword evidence="11" id="KW-0472">Membrane</keyword>
<keyword evidence="16" id="KW-1185">Reference proteome</keyword>
<reference evidence="15" key="1">
    <citation type="journal article" date="2022" name="Plant J.">
        <title>Strategies of tolerance reflected in two North American maple genomes.</title>
        <authorList>
            <person name="McEvoy S.L."/>
            <person name="Sezen U.U."/>
            <person name="Trouern-Trend A."/>
            <person name="McMahon S.M."/>
            <person name="Schaberg P.G."/>
            <person name="Yang J."/>
            <person name="Wegrzyn J.L."/>
            <person name="Swenson N.G."/>
        </authorList>
    </citation>
    <scope>NUCLEOTIDE SEQUENCE</scope>
    <source>
        <strain evidence="15">NS2018</strain>
    </source>
</reference>
<evidence type="ECO:0000256" key="12">
    <source>
        <dbReference type="ARBA" id="ARBA00023170"/>
    </source>
</evidence>
<keyword evidence="13" id="KW-0325">Glycoprotein</keyword>
<comment type="caution">
    <text evidence="15">The sequence shown here is derived from an EMBL/GenBank/DDBJ whole genome shotgun (WGS) entry which is preliminary data.</text>
</comment>
<accession>A0AA39SWV7</accession>
<evidence type="ECO:0000256" key="8">
    <source>
        <dbReference type="ARBA" id="ARBA00022741"/>
    </source>
</evidence>
<evidence type="ECO:0000256" key="6">
    <source>
        <dbReference type="ARBA" id="ARBA00022729"/>
    </source>
</evidence>
<dbReference type="GO" id="GO:0002229">
    <property type="term" value="P:defense response to oomycetes"/>
    <property type="evidence" value="ECO:0007669"/>
    <property type="project" value="UniProtKB-ARBA"/>
</dbReference>
<name>A0AA39SWV7_ACESA</name>
<reference evidence="15" key="2">
    <citation type="submission" date="2023-06" db="EMBL/GenBank/DDBJ databases">
        <authorList>
            <person name="Swenson N.G."/>
            <person name="Wegrzyn J.L."/>
            <person name="Mcevoy S.L."/>
        </authorList>
    </citation>
    <scope>NUCLEOTIDE SEQUENCE</scope>
    <source>
        <strain evidence="15">NS2018</strain>
        <tissue evidence="15">Leaf</tissue>
    </source>
</reference>
<dbReference type="GO" id="GO:0030246">
    <property type="term" value="F:carbohydrate binding"/>
    <property type="evidence" value="ECO:0007669"/>
    <property type="project" value="UniProtKB-KW"/>
</dbReference>
<evidence type="ECO:0000259" key="14">
    <source>
        <dbReference type="PROSITE" id="PS50011"/>
    </source>
</evidence>
<comment type="similarity">
    <text evidence="2">In the N-terminal section; belongs to the leguminous lectin family.</text>
</comment>
<keyword evidence="5" id="KW-0812">Transmembrane</keyword>
<dbReference type="EMBL" id="JAUESC010000004">
    <property type="protein sequence ID" value="KAK0597315.1"/>
    <property type="molecule type" value="Genomic_DNA"/>
</dbReference>
<dbReference type="Proteomes" id="UP001168877">
    <property type="component" value="Unassembled WGS sequence"/>
</dbReference>
<evidence type="ECO:0000256" key="11">
    <source>
        <dbReference type="ARBA" id="ARBA00023136"/>
    </source>
</evidence>
<dbReference type="PANTHER" id="PTHR48006:SF48">
    <property type="entry name" value="PROTEIN KINASE DOMAIN-CONTAINING PROTEIN"/>
    <property type="match status" value="1"/>
</dbReference>
<dbReference type="GO" id="GO:0005524">
    <property type="term" value="F:ATP binding"/>
    <property type="evidence" value="ECO:0007669"/>
    <property type="project" value="UniProtKB-KW"/>
</dbReference>
<evidence type="ECO:0000256" key="10">
    <source>
        <dbReference type="ARBA" id="ARBA00022989"/>
    </source>
</evidence>
<dbReference type="PANTHER" id="PTHR48006">
    <property type="entry name" value="LEUCINE-RICH REPEAT-CONTAINING PROTEIN DDB_G0281931-RELATED"/>
    <property type="match status" value="1"/>
</dbReference>